<dbReference type="EMBL" id="BMAC01000051">
    <property type="protein sequence ID" value="GFP82730.1"/>
    <property type="molecule type" value="Genomic_DNA"/>
</dbReference>
<dbReference type="GO" id="GO:0042793">
    <property type="term" value="P:plastid transcription"/>
    <property type="evidence" value="ECO:0007669"/>
    <property type="project" value="TreeGrafter"/>
</dbReference>
<evidence type="ECO:0000256" key="1">
    <source>
        <dbReference type="SAM" id="MobiDB-lite"/>
    </source>
</evidence>
<proteinExistence type="predicted"/>
<dbReference type="GO" id="GO:0045893">
    <property type="term" value="P:positive regulation of DNA-templated transcription"/>
    <property type="evidence" value="ECO:0007669"/>
    <property type="project" value="TreeGrafter"/>
</dbReference>
<evidence type="ECO:0000313" key="2">
    <source>
        <dbReference type="EMBL" id="GFP82730.1"/>
    </source>
</evidence>
<gene>
    <name evidence="2" type="ORF">PHJA_000416100</name>
</gene>
<name>A0A830B524_9LAMI</name>
<dbReference type="Proteomes" id="UP000653305">
    <property type="component" value="Unassembled WGS sequence"/>
</dbReference>
<feature type="region of interest" description="Disordered" evidence="1">
    <location>
        <begin position="134"/>
        <end position="165"/>
    </location>
</feature>
<dbReference type="PANTHER" id="PTHR35720:SF1">
    <property type="entry name" value="PROTEIN PLASTID TRANSCRIPTIONALLY ACTIVE 12, CHLOROPLASTIC"/>
    <property type="match status" value="1"/>
</dbReference>
<dbReference type="InterPro" id="IPR034581">
    <property type="entry name" value="PTAC12"/>
</dbReference>
<dbReference type="GO" id="GO:0009416">
    <property type="term" value="P:response to light stimulus"/>
    <property type="evidence" value="ECO:0007669"/>
    <property type="project" value="InterPro"/>
</dbReference>
<keyword evidence="3" id="KW-1185">Reference proteome</keyword>
<dbReference type="PANTHER" id="PTHR35720">
    <property type="entry name" value="PROTEIN PLASTID TRANSCRIPTIONALLY ACTIVE 12, CHLOROPLASTIC"/>
    <property type="match status" value="1"/>
</dbReference>
<dbReference type="AlphaFoldDB" id="A0A830B524"/>
<accession>A0A830B524</accession>
<dbReference type="OrthoDB" id="2019670at2759"/>
<comment type="caution">
    <text evidence="2">The sequence shown here is derived from an EMBL/GenBank/DDBJ whole genome shotgun (WGS) entry which is preliminary data.</text>
</comment>
<dbReference type="GO" id="GO:0009507">
    <property type="term" value="C:chloroplast"/>
    <property type="evidence" value="ECO:0007669"/>
    <property type="project" value="InterPro"/>
</dbReference>
<reference evidence="2" key="1">
    <citation type="submission" date="2020-07" db="EMBL/GenBank/DDBJ databases">
        <title>Ethylene signaling mediates host invasion by parasitic plants.</title>
        <authorList>
            <person name="Yoshida S."/>
        </authorList>
    </citation>
    <scope>NUCLEOTIDE SEQUENCE</scope>
    <source>
        <strain evidence="2">Okayama</strain>
    </source>
</reference>
<sequence>MILVDTEVKMVTFVRLVGTLDLFIARSVQGVVKYITREIMMMRKGKKKLMKVSVNMIFIGVPIATKIDSFVARFVVINDVLVKQEGSDEKISFAGPAYPLKKHHLLPCIKCEKKPEGSDFKEVSVERYPYHSYMDSTSGQLEPASGARARDESLDEESSDERKDSFSDFVVYQTEPKEEEELTGYILDKKIGRPHAFIDPKAKKPIEEPLTSEELWWNWRKPDKEQWSRWQIRRPDVEMVFIKAMAETGQVKLFGSDYERHELLTSEELWWNWRKPDKEQWSRWQRKRPDVEMVFLKAMAETEQVKLFGNFVVYQTEPKEEEELIGYVLDKKIGRPHAFIDPKAKKPIEEPLTSEELWWNWRKPDKEQWSRFGNLMIMPADSNGDPFLSKTHLRSSQMSVWSHLRPMPVFIFSSHP</sequence>
<organism evidence="2 3">
    <name type="scientific">Phtheirospermum japonicum</name>
    <dbReference type="NCBI Taxonomy" id="374723"/>
    <lineage>
        <taxon>Eukaryota</taxon>
        <taxon>Viridiplantae</taxon>
        <taxon>Streptophyta</taxon>
        <taxon>Embryophyta</taxon>
        <taxon>Tracheophyta</taxon>
        <taxon>Spermatophyta</taxon>
        <taxon>Magnoliopsida</taxon>
        <taxon>eudicotyledons</taxon>
        <taxon>Gunneridae</taxon>
        <taxon>Pentapetalae</taxon>
        <taxon>asterids</taxon>
        <taxon>lamiids</taxon>
        <taxon>Lamiales</taxon>
        <taxon>Orobanchaceae</taxon>
        <taxon>Orobanchaceae incertae sedis</taxon>
        <taxon>Phtheirospermum</taxon>
    </lineage>
</organism>
<evidence type="ECO:0000313" key="3">
    <source>
        <dbReference type="Proteomes" id="UP000653305"/>
    </source>
</evidence>
<protein>
    <submittedName>
        <fullName evidence="2">Uncharacterized protein at3g28850</fullName>
    </submittedName>
</protein>
<dbReference type="GO" id="GO:0090228">
    <property type="term" value="P:positive regulation of red or far-red light signaling pathway"/>
    <property type="evidence" value="ECO:0007669"/>
    <property type="project" value="InterPro"/>
</dbReference>
<dbReference type="GO" id="GO:0005634">
    <property type="term" value="C:nucleus"/>
    <property type="evidence" value="ECO:0007669"/>
    <property type="project" value="InterPro"/>
</dbReference>